<dbReference type="Proteomes" id="UP000559808">
    <property type="component" value="Unassembled WGS sequence"/>
</dbReference>
<proteinExistence type="predicted"/>
<sequence>MTGRKVAGWIRIFLLVAILILPRIVFNGLQSEFAGIAFVFGGAILIGLKILIIILWIWDITRADDLAYSYNFYQIMDLIQNIENEDKQE</sequence>
<organism evidence="1 2">
    <name type="scientific">Campylobacter lari</name>
    <dbReference type="NCBI Taxonomy" id="201"/>
    <lineage>
        <taxon>Bacteria</taxon>
        <taxon>Pseudomonadati</taxon>
        <taxon>Campylobacterota</taxon>
        <taxon>Epsilonproteobacteria</taxon>
        <taxon>Campylobacterales</taxon>
        <taxon>Campylobacteraceae</taxon>
        <taxon>Campylobacter</taxon>
    </lineage>
</organism>
<dbReference type="EMBL" id="AABOWU010000009">
    <property type="protein sequence ID" value="EAI3914416.1"/>
    <property type="molecule type" value="Genomic_DNA"/>
</dbReference>
<evidence type="ECO:0000313" key="1">
    <source>
        <dbReference type="EMBL" id="EAI3914416.1"/>
    </source>
</evidence>
<reference evidence="1 2" key="1">
    <citation type="submission" date="2018-05" db="EMBL/GenBank/DDBJ databases">
        <authorList>
            <consortium name="PulseNet: The National Subtyping Network for Foodborne Disease Surveillance"/>
            <person name="Tarr C.L."/>
            <person name="Trees E."/>
            <person name="Katz L.S."/>
            <person name="Carleton-Romer H.A."/>
            <person name="Stroika S."/>
            <person name="Kucerova Z."/>
            <person name="Roache K.F."/>
            <person name="Sabol A.L."/>
            <person name="Besser J."/>
            <person name="Gerner-Smidt P."/>
        </authorList>
    </citation>
    <scope>NUCLEOTIDE SEQUENCE [LARGE SCALE GENOMIC DNA]</scope>
    <source>
        <strain evidence="1 2">D6489</strain>
    </source>
</reference>
<protein>
    <submittedName>
        <fullName evidence="1">Uncharacterized protein</fullName>
    </submittedName>
</protein>
<dbReference type="AlphaFoldDB" id="A0A5L8KJL4"/>
<accession>A0A5L8KJL4</accession>
<comment type="caution">
    <text evidence="1">The sequence shown here is derived from an EMBL/GenBank/DDBJ whole genome shotgun (WGS) entry which is preliminary data.</text>
</comment>
<evidence type="ECO:0000313" key="2">
    <source>
        <dbReference type="Proteomes" id="UP000559808"/>
    </source>
</evidence>
<name>A0A5L8KJL4_CAMLA</name>
<gene>
    <name evidence="1" type="ORF">YZ34_05220</name>
</gene>